<dbReference type="PANTHER" id="PTHR34585:SF22">
    <property type="entry name" value="HELIX-TURN-HELIX DOMAIN-CONTAINING PROTEIN"/>
    <property type="match status" value="1"/>
</dbReference>
<organism evidence="2">
    <name type="scientific">Bacteroides intestinalis</name>
    <dbReference type="NCBI Taxonomy" id="329854"/>
    <lineage>
        <taxon>Bacteria</taxon>
        <taxon>Pseudomonadati</taxon>
        <taxon>Bacteroidota</taxon>
        <taxon>Bacteroidia</taxon>
        <taxon>Bacteroidales</taxon>
        <taxon>Bacteroidaceae</taxon>
        <taxon>Bacteroides</taxon>
    </lineage>
</organism>
<dbReference type="EMBL" id="LTDF01000177">
    <property type="protein sequence ID" value="KXT40703.1"/>
    <property type="molecule type" value="Genomic_DNA"/>
</dbReference>
<dbReference type="InterPro" id="IPR041657">
    <property type="entry name" value="HTH_17"/>
</dbReference>
<proteinExistence type="predicted"/>
<evidence type="ECO:0000259" key="1">
    <source>
        <dbReference type="Pfam" id="PF12728"/>
    </source>
</evidence>
<dbReference type="Pfam" id="PF12728">
    <property type="entry name" value="HTH_17"/>
    <property type="match status" value="1"/>
</dbReference>
<dbReference type="PANTHER" id="PTHR34585">
    <property type="match status" value="1"/>
</dbReference>
<protein>
    <recommendedName>
        <fullName evidence="1">Helix-turn-helix domain-containing protein</fullName>
    </recommendedName>
</protein>
<sequence>MSANRKRLCVHYLTYLRSGEKTVFLLSVRFFRVVLGVAVDIFGHARSFADRKKQPVIQTYIFAPVKKNGVLTRINISVMEIVTIEKRTFELWKQRFENFVGRVDALCVPLRRKRDKWLDNCETCRLLNVSARTMQTYRDTGKLPYSQINNKIYYKASDVERFLLSQVRDNSKK</sequence>
<gene>
    <name evidence="2" type="ORF">HMPREF2531_05250</name>
</gene>
<name>A0A139KND0_9BACE</name>
<accession>A0A139KND0</accession>
<dbReference type="SUPFAM" id="SSF46955">
    <property type="entry name" value="Putative DNA-binding domain"/>
    <property type="match status" value="1"/>
</dbReference>
<evidence type="ECO:0000313" key="2">
    <source>
        <dbReference type="EMBL" id="KXT40703.1"/>
    </source>
</evidence>
<evidence type="ECO:0000313" key="3">
    <source>
        <dbReference type="Proteomes" id="UP000070319"/>
    </source>
</evidence>
<dbReference type="InterPro" id="IPR009061">
    <property type="entry name" value="DNA-bd_dom_put_sf"/>
</dbReference>
<feature type="domain" description="Helix-turn-helix" evidence="1">
    <location>
        <begin position="117"/>
        <end position="166"/>
    </location>
</feature>
<dbReference type="PATRIC" id="fig|329854.7.peg.5320"/>
<comment type="caution">
    <text evidence="2">The sequence shown here is derived from an EMBL/GenBank/DDBJ whole genome shotgun (WGS) entry which is preliminary data.</text>
</comment>
<dbReference type="Proteomes" id="UP000070319">
    <property type="component" value="Unassembled WGS sequence"/>
</dbReference>
<reference evidence="2 3" key="1">
    <citation type="submission" date="2016-02" db="EMBL/GenBank/DDBJ databases">
        <authorList>
            <person name="Wen L."/>
            <person name="He K."/>
            <person name="Yang H."/>
        </authorList>
    </citation>
    <scope>NUCLEOTIDE SEQUENCE [LARGE SCALE GENOMIC DNA]</scope>
    <source>
        <strain evidence="2 3">KLE1704</strain>
    </source>
</reference>
<dbReference type="AlphaFoldDB" id="A0A139KND0"/>